<name>A0A6G1ZBN1_9BACT</name>
<evidence type="ECO:0000256" key="5">
    <source>
        <dbReference type="ARBA" id="ARBA00023295"/>
    </source>
</evidence>
<dbReference type="InterPro" id="IPR017853">
    <property type="entry name" value="GH"/>
</dbReference>
<feature type="domain" description="Glycoside hydrolase family 2 catalytic" evidence="7">
    <location>
        <begin position="306"/>
        <end position="457"/>
    </location>
</feature>
<dbReference type="EC" id="3.2.1.23" evidence="3"/>
<evidence type="ECO:0000256" key="1">
    <source>
        <dbReference type="ARBA" id="ARBA00001412"/>
    </source>
</evidence>
<evidence type="ECO:0000259" key="7">
    <source>
        <dbReference type="Pfam" id="PF02836"/>
    </source>
</evidence>
<sequence length="969" mass="110109">MNLRKLYRFLLGLLFAFPIYATDFIVPRLSPLPANVETQKISLSGFWQFNPSPEKEFWKKEKVNNWKSIEVPGEWVMQGFEVEKGETAGYCRTFTVPASWDGQRVKLRCNGIYSDSQIFINGKKAGSHLGGFTVFELDVTHLIEPGKENRIAVSVVSESLADSTSSASQYAVHPLGGITRDIYLFVLPEINLSMFHAATFFDSTYTDAMLETELEITNESAIKVDSLSLYFALKDKTGKDIALKQATKSIRMLEAGTSEKIGVSFFVPNPAKWDSEHPNLYTLICQLKDGKKVLHETIRRIGFRQIEVRGNQVFMNNMPIKLRGVCHHEVMPLRGRSVNGDMWRRDVELFRRGNVNYFRTSHYPPDEALLEACDELGMLVEVEAPFCWAHGTNVPTEKYYDVLVNQHIEMVNLNRSHPSVLMWSLGNESFKYVEYFKKAGEIIKLIDPTRPRIFSQFETNADNGELEVTNYHYPGSTGPDKYRNSERPVIFDEFCHLNAYNRLELAADPGLRSMWGPLLNRMWNDMYHSQGVLGGAIWAGIDDTFFLPGERAIGYGTWGPVDGWRREKPEYWGMKKAFSPVKIEQKGNMSTDGIICFHVENRHNFSNLSECMIEWKAGNKSGKVVVDVAPRSEGDFNIQLPESLRSIEILELTITGVRGFVIDEYSFQILPKQLKVPEKQEIIQAGKLFWQEKADMIEILLKSGVFIVDKRNGLLTARKDDNTVLLQSPALMILPLNREGEGLQMTGKNQNFKPYNPICENWIAQSVICQSDDNTVNVKIKGIYKEAEGLLEYCFHKDGKVTFTYDFMILQEVSPRQIGLVFTLPVSFTHLDWKRKGYWSVYPVDHISALVGEAEAFDVSLPVSGLAGPSKQPEKSWSYDQTVAGSNLFRSTKENIYSASLTNLEGKSMTILSNGMQHIRSWIENDAIRLLVADYNNAGGENYLTSHIEKEYRLLKKGDKIQGKVTVTF</sequence>
<dbReference type="PRINTS" id="PR00132">
    <property type="entry name" value="GLHYDRLASE2"/>
</dbReference>
<dbReference type="EMBL" id="WKLP01000009">
    <property type="protein sequence ID" value="MRY11374.1"/>
    <property type="molecule type" value="Genomic_DNA"/>
</dbReference>
<dbReference type="PANTHER" id="PTHR46323:SF2">
    <property type="entry name" value="BETA-GALACTOSIDASE"/>
    <property type="match status" value="1"/>
</dbReference>
<dbReference type="Gene3D" id="3.20.20.80">
    <property type="entry name" value="Glycosidases"/>
    <property type="match status" value="1"/>
</dbReference>
<feature type="domain" description="Glycosyl hydrolases family 2 sugar binding" evidence="8">
    <location>
        <begin position="57"/>
        <end position="188"/>
    </location>
</feature>
<dbReference type="SUPFAM" id="SSF51445">
    <property type="entry name" value="(Trans)glycosidases"/>
    <property type="match status" value="1"/>
</dbReference>
<dbReference type="RefSeq" id="WP_010801928.1">
    <property type="nucleotide sequence ID" value="NZ_CAJSYT010000014.1"/>
</dbReference>
<keyword evidence="4 9" id="KW-0378">Hydrolase</keyword>
<feature type="domain" description="Glycoside hydrolase family 2 immunoglobulin-like beta-sandwich" evidence="6">
    <location>
        <begin position="199"/>
        <end position="304"/>
    </location>
</feature>
<evidence type="ECO:0000256" key="3">
    <source>
        <dbReference type="ARBA" id="ARBA00012756"/>
    </source>
</evidence>
<comment type="similarity">
    <text evidence="2">Belongs to the glycosyl hydrolase 2 family.</text>
</comment>
<dbReference type="InterPro" id="IPR036156">
    <property type="entry name" value="Beta-gal/glucu_dom_sf"/>
</dbReference>
<evidence type="ECO:0000313" key="9">
    <source>
        <dbReference type="EMBL" id="MRY11374.1"/>
    </source>
</evidence>
<keyword evidence="5" id="KW-0326">Glycosidase</keyword>
<dbReference type="SUPFAM" id="SSF49785">
    <property type="entry name" value="Galactose-binding domain-like"/>
    <property type="match status" value="1"/>
</dbReference>
<comment type="caution">
    <text evidence="9">The sequence shown here is derived from an EMBL/GenBank/DDBJ whole genome shotgun (WGS) entry which is preliminary data.</text>
</comment>
<dbReference type="InterPro" id="IPR050347">
    <property type="entry name" value="Bact_Beta-galactosidase"/>
</dbReference>
<dbReference type="Gene3D" id="2.60.120.260">
    <property type="entry name" value="Galactose-binding domain-like"/>
    <property type="match status" value="1"/>
</dbReference>
<dbReference type="AlphaFoldDB" id="A0A6G1ZBN1"/>
<dbReference type="PANTHER" id="PTHR46323">
    <property type="entry name" value="BETA-GALACTOSIDASE"/>
    <property type="match status" value="1"/>
</dbReference>
<dbReference type="GO" id="GO:0009341">
    <property type="term" value="C:beta-galactosidase complex"/>
    <property type="evidence" value="ECO:0007669"/>
    <property type="project" value="TreeGrafter"/>
</dbReference>
<dbReference type="InterPro" id="IPR006101">
    <property type="entry name" value="Glyco_hydro_2"/>
</dbReference>
<proteinExistence type="inferred from homology"/>
<dbReference type="GO" id="GO:0004565">
    <property type="term" value="F:beta-galactosidase activity"/>
    <property type="evidence" value="ECO:0007669"/>
    <property type="project" value="UniProtKB-EC"/>
</dbReference>
<dbReference type="Pfam" id="PF02836">
    <property type="entry name" value="Glyco_hydro_2_C"/>
    <property type="match status" value="1"/>
</dbReference>
<evidence type="ECO:0000259" key="6">
    <source>
        <dbReference type="Pfam" id="PF00703"/>
    </source>
</evidence>
<reference evidence="9" key="1">
    <citation type="journal article" date="2019" name="Nat. Med.">
        <title>A library of human gut bacterial isolates paired with longitudinal multiomics data enables mechanistic microbiome research.</title>
        <authorList>
            <person name="Poyet M."/>
            <person name="Groussin M."/>
            <person name="Gibbons S.M."/>
            <person name="Avila-Pacheco J."/>
            <person name="Jiang X."/>
            <person name="Kearney S.M."/>
            <person name="Perrotta A.R."/>
            <person name="Berdy B."/>
            <person name="Zhao S."/>
            <person name="Lieberman T.D."/>
            <person name="Swanson P.K."/>
            <person name="Smith M."/>
            <person name="Roesemann S."/>
            <person name="Alexander J.E."/>
            <person name="Rich S.A."/>
            <person name="Livny J."/>
            <person name="Vlamakis H."/>
            <person name="Clish C."/>
            <person name="Bullock K."/>
            <person name="Deik A."/>
            <person name="Scott J."/>
            <person name="Pierce K.A."/>
            <person name="Xavier R.J."/>
            <person name="Alm E.J."/>
        </authorList>
    </citation>
    <scope>NUCLEOTIDE SEQUENCE</scope>
    <source>
        <strain evidence="9">BIOML-A4</strain>
    </source>
</reference>
<dbReference type="InterPro" id="IPR013783">
    <property type="entry name" value="Ig-like_fold"/>
</dbReference>
<dbReference type="InterPro" id="IPR006103">
    <property type="entry name" value="Glyco_hydro_2_cat"/>
</dbReference>
<organism evidence="9">
    <name type="scientific">Parabacteroides goldsteinii</name>
    <dbReference type="NCBI Taxonomy" id="328812"/>
    <lineage>
        <taxon>Bacteria</taxon>
        <taxon>Pseudomonadati</taxon>
        <taxon>Bacteroidota</taxon>
        <taxon>Bacteroidia</taxon>
        <taxon>Bacteroidales</taxon>
        <taxon>Tannerellaceae</taxon>
        <taxon>Parabacteroides</taxon>
    </lineage>
</organism>
<dbReference type="Pfam" id="PF02837">
    <property type="entry name" value="Glyco_hydro_2_N"/>
    <property type="match status" value="1"/>
</dbReference>
<evidence type="ECO:0000259" key="8">
    <source>
        <dbReference type="Pfam" id="PF02837"/>
    </source>
</evidence>
<evidence type="ECO:0000256" key="2">
    <source>
        <dbReference type="ARBA" id="ARBA00007401"/>
    </source>
</evidence>
<dbReference type="GO" id="GO:0005990">
    <property type="term" value="P:lactose catabolic process"/>
    <property type="evidence" value="ECO:0007669"/>
    <property type="project" value="TreeGrafter"/>
</dbReference>
<protein>
    <recommendedName>
        <fullName evidence="3">beta-galactosidase</fullName>
        <ecNumber evidence="3">3.2.1.23</ecNumber>
    </recommendedName>
</protein>
<dbReference type="InterPro" id="IPR008979">
    <property type="entry name" value="Galactose-bd-like_sf"/>
</dbReference>
<dbReference type="Gene3D" id="2.60.40.10">
    <property type="entry name" value="Immunoglobulins"/>
    <property type="match status" value="1"/>
</dbReference>
<evidence type="ECO:0000256" key="4">
    <source>
        <dbReference type="ARBA" id="ARBA00022801"/>
    </source>
</evidence>
<comment type="catalytic activity">
    <reaction evidence="1">
        <text>Hydrolysis of terminal non-reducing beta-D-galactose residues in beta-D-galactosides.</text>
        <dbReference type="EC" id="3.2.1.23"/>
    </reaction>
</comment>
<dbReference type="InterPro" id="IPR006104">
    <property type="entry name" value="Glyco_hydro_2_N"/>
</dbReference>
<dbReference type="Pfam" id="PF00703">
    <property type="entry name" value="Glyco_hydro_2"/>
    <property type="match status" value="1"/>
</dbReference>
<gene>
    <name evidence="9" type="ORF">GKE01_07825</name>
</gene>
<dbReference type="SUPFAM" id="SSF49303">
    <property type="entry name" value="beta-Galactosidase/glucuronidase domain"/>
    <property type="match status" value="1"/>
</dbReference>
<dbReference type="InterPro" id="IPR006102">
    <property type="entry name" value="Ig-like_GH2"/>
</dbReference>
<accession>A0A6G1ZBN1</accession>